<gene>
    <name evidence="2" type="ORF">BON30_28795</name>
</gene>
<proteinExistence type="predicted"/>
<protein>
    <submittedName>
        <fullName evidence="2">Uncharacterized protein</fullName>
    </submittedName>
</protein>
<feature type="region of interest" description="Disordered" evidence="1">
    <location>
        <begin position="32"/>
        <end position="94"/>
    </location>
</feature>
<reference evidence="2 3" key="2">
    <citation type="submission" date="2016-12" db="EMBL/GenBank/DDBJ databases">
        <title>Draft Genome Sequence of Cystobacter ferrugineus Strain Cbfe23.</title>
        <authorList>
            <person name="Akbar S."/>
            <person name="Dowd S.E."/>
            <person name="Stevens D.C."/>
        </authorList>
    </citation>
    <scope>NUCLEOTIDE SEQUENCE [LARGE SCALE GENOMIC DNA]</scope>
    <source>
        <strain evidence="2 3">Cbfe23</strain>
    </source>
</reference>
<reference evidence="3" key="1">
    <citation type="submission" date="2016-11" db="EMBL/GenBank/DDBJ databases">
        <authorList>
            <person name="Shukria A."/>
            <person name="Stevens D.C."/>
        </authorList>
    </citation>
    <scope>NUCLEOTIDE SEQUENCE [LARGE SCALE GENOMIC DNA]</scope>
    <source>
        <strain evidence="3">Cbfe23</strain>
    </source>
</reference>
<dbReference type="STRING" id="83449.BON30_28795"/>
<dbReference type="EMBL" id="MPIN01000008">
    <property type="protein sequence ID" value="OJH37300.1"/>
    <property type="molecule type" value="Genomic_DNA"/>
</dbReference>
<evidence type="ECO:0000313" key="2">
    <source>
        <dbReference type="EMBL" id="OJH37300.1"/>
    </source>
</evidence>
<keyword evidence="3" id="KW-1185">Reference proteome</keyword>
<name>A0A1L9B513_9BACT</name>
<comment type="caution">
    <text evidence="2">The sequence shown here is derived from an EMBL/GenBank/DDBJ whole genome shotgun (WGS) entry which is preliminary data.</text>
</comment>
<evidence type="ECO:0000256" key="1">
    <source>
        <dbReference type="SAM" id="MobiDB-lite"/>
    </source>
</evidence>
<dbReference type="Proteomes" id="UP000182229">
    <property type="component" value="Unassembled WGS sequence"/>
</dbReference>
<sequence>MVSVVAVLKEPRRFLLVGLGRSFLPPWLERSPKPASTCQTTCGGGRNESFDTFPPWPGPGELTSLFRRGPRAPVPPEGRAPEQEGCQRKGPVTS</sequence>
<evidence type="ECO:0000313" key="3">
    <source>
        <dbReference type="Proteomes" id="UP000182229"/>
    </source>
</evidence>
<organism evidence="2 3">
    <name type="scientific">Cystobacter ferrugineus</name>
    <dbReference type="NCBI Taxonomy" id="83449"/>
    <lineage>
        <taxon>Bacteria</taxon>
        <taxon>Pseudomonadati</taxon>
        <taxon>Myxococcota</taxon>
        <taxon>Myxococcia</taxon>
        <taxon>Myxococcales</taxon>
        <taxon>Cystobacterineae</taxon>
        <taxon>Archangiaceae</taxon>
        <taxon>Cystobacter</taxon>
    </lineage>
</organism>
<accession>A0A1L9B513</accession>
<dbReference type="AlphaFoldDB" id="A0A1L9B513"/>